<protein>
    <recommendedName>
        <fullName evidence="4">Tetratricopeptide repeat protein</fullName>
    </recommendedName>
</protein>
<feature type="chain" id="PRO_5034489928" description="Tetratricopeptide repeat protein" evidence="1">
    <location>
        <begin position="22"/>
        <end position="563"/>
    </location>
</feature>
<name>A0A8E1R0H1_9BACT</name>
<dbReference type="Proteomes" id="UP000036951">
    <property type="component" value="Unassembled WGS sequence"/>
</dbReference>
<feature type="signal peptide" evidence="1">
    <location>
        <begin position="1"/>
        <end position="21"/>
    </location>
</feature>
<gene>
    <name evidence="2" type="ORF">ACU52_02685</name>
</gene>
<comment type="caution">
    <text evidence="2">The sequence shown here is derived from an EMBL/GenBank/DDBJ whole genome shotgun (WGS) entry which is preliminary data.</text>
</comment>
<keyword evidence="3" id="KW-1185">Reference proteome</keyword>
<keyword evidence="1" id="KW-0732">Signal</keyword>
<dbReference type="RefSeq" id="WP_053397678.1">
    <property type="nucleotide sequence ID" value="NZ_DBFJNZ010000048.1"/>
</dbReference>
<dbReference type="PROSITE" id="PS51257">
    <property type="entry name" value="PROKAR_LIPOPROTEIN"/>
    <property type="match status" value="1"/>
</dbReference>
<sequence length="563" mass="64454">MKTISGLIKCSFFVIAAISIAASCDSGRSSSTLRLVDSLAEDNPDSAYNILYSMTTFDLSSEEDVAYYDMLMSYVLSRLVVNTDSVALKRSITYYADTDNKPMLQRCWLYMGMIRLRQGASPDDVECDLIRAARLIDDVRDSVMAMRIYEHLAMLNMKQHDTINALRYARMLNTISAGIVSNEWRMRGNNAMALAMGLAGRRDSMLTYVAKAEQCIPDSFVPGMNNVYNKIAFMQMHIGHGDMRFAKKMLNVSLYGGSDWRSLNLLADLYLKTGREKDAFSLVNVLMSSDNAKSNVWLYNSLSEYYAAKGQFKEAYIMKCRRDSAFTVVNRLVNANFATDLWQKYDQEVVRRFARRKMTMIVFICFVVITSVLSAFVVSGRRLRKRAAQISALKNDLLQMQIRINKIKEDGDKTVKEKTEALKTIIGEKQAAITELSGKLSVSKDELKDYLSRFEEIEHGLHYLYSVMRNENISQLNKSERESLIECYRVIDMTFVHRIEKLEGSKLTIQEKLFCVLRNMGKDENIIKYMLGLSDEAYRKTRSRALNKLRNDKETIDIADKIK</sequence>
<dbReference type="AlphaFoldDB" id="A0A8E1R0H1"/>
<dbReference type="InterPro" id="IPR011990">
    <property type="entry name" value="TPR-like_helical_dom_sf"/>
</dbReference>
<evidence type="ECO:0000313" key="2">
    <source>
        <dbReference type="EMBL" id="KOO69279.1"/>
    </source>
</evidence>
<evidence type="ECO:0000256" key="1">
    <source>
        <dbReference type="SAM" id="SignalP"/>
    </source>
</evidence>
<evidence type="ECO:0008006" key="4">
    <source>
        <dbReference type="Google" id="ProtNLM"/>
    </source>
</evidence>
<proteinExistence type="predicted"/>
<reference evidence="2 3" key="1">
    <citation type="submission" date="2015-06" db="EMBL/GenBank/DDBJ databases">
        <title>Prevotella sp. 109, sp. nov., a novel member of the family Prevotellaceae isolated from human faeces.</title>
        <authorList>
            <person name="Shkoporov A.N."/>
            <person name="Chaplin A.V."/>
            <person name="Kafarskaia L.I."/>
            <person name="Efimov B.A."/>
        </authorList>
    </citation>
    <scope>NUCLEOTIDE SEQUENCE [LARGE SCALE GENOMIC DNA]</scope>
    <source>
        <strain evidence="2 3">109</strain>
    </source>
</reference>
<evidence type="ECO:0000313" key="3">
    <source>
        <dbReference type="Proteomes" id="UP000036951"/>
    </source>
</evidence>
<organism evidence="2 3">
    <name type="scientific">Xylanibacter rarus</name>
    <dbReference type="NCBI Taxonomy" id="1676614"/>
    <lineage>
        <taxon>Bacteria</taxon>
        <taxon>Pseudomonadati</taxon>
        <taxon>Bacteroidota</taxon>
        <taxon>Bacteroidia</taxon>
        <taxon>Bacteroidales</taxon>
        <taxon>Prevotellaceae</taxon>
        <taxon>Xylanibacter</taxon>
    </lineage>
</organism>
<dbReference type="Gene3D" id="1.25.40.10">
    <property type="entry name" value="Tetratricopeptide repeat domain"/>
    <property type="match status" value="1"/>
</dbReference>
<dbReference type="EMBL" id="LFQU01000003">
    <property type="protein sequence ID" value="KOO69279.1"/>
    <property type="molecule type" value="Genomic_DNA"/>
</dbReference>
<accession>A0A8E1R0H1</accession>